<comment type="caution">
    <text evidence="1">The sequence shown here is derived from an EMBL/GenBank/DDBJ whole genome shotgun (WGS) entry which is preliminary data.</text>
</comment>
<reference evidence="1" key="1">
    <citation type="submission" date="2009-07" db="EMBL/GenBank/DDBJ databases">
        <authorList>
            <person name="Weinstock G."/>
            <person name="Sodergren E."/>
            <person name="Clifton S."/>
            <person name="Fulton L."/>
            <person name="Fulton B."/>
            <person name="Courtney L."/>
            <person name="Fronick C."/>
            <person name="Harrison M."/>
            <person name="Strong C."/>
            <person name="Farmer C."/>
            <person name="Delahaunty K."/>
            <person name="Markovic C."/>
            <person name="Hall O."/>
            <person name="Minx P."/>
            <person name="Tomlinson C."/>
            <person name="Mitreva M."/>
            <person name="Nelson J."/>
            <person name="Hou S."/>
            <person name="Wollam A."/>
            <person name="Pepin K.H."/>
            <person name="Johnson M."/>
            <person name="Bhonagiri V."/>
            <person name="Nash W.E."/>
            <person name="Warren W."/>
            <person name="Chinwalla A."/>
            <person name="Mardis E.R."/>
            <person name="Wilson R.K."/>
        </authorList>
    </citation>
    <scope>NUCLEOTIDE SEQUENCE [LARGE SCALE GENOMIC DNA]</scope>
    <source>
        <strain evidence="1">DSM 14469</strain>
    </source>
</reference>
<dbReference type="AlphaFoldDB" id="C6LKQ0"/>
<accession>C6LKQ0</accession>
<name>C6LKQ0_9FIRM</name>
<protein>
    <submittedName>
        <fullName evidence="1">Uncharacterized protein</fullName>
    </submittedName>
</protein>
<dbReference type="Proteomes" id="UP000005561">
    <property type="component" value="Unassembled WGS sequence"/>
</dbReference>
<keyword evidence="2" id="KW-1185">Reference proteome</keyword>
<organism evidence="1 2">
    <name type="scientific">Marvinbryantia formatexigens DSM 14469</name>
    <dbReference type="NCBI Taxonomy" id="478749"/>
    <lineage>
        <taxon>Bacteria</taxon>
        <taxon>Bacillati</taxon>
        <taxon>Bacillota</taxon>
        <taxon>Clostridia</taxon>
        <taxon>Lachnospirales</taxon>
        <taxon>Lachnospiraceae</taxon>
        <taxon>Marvinbryantia</taxon>
    </lineage>
</organism>
<proteinExistence type="predicted"/>
<sequence length="63" mass="7136">MCCPPTTGTSVRQEFQVFALPANNRHIRPVRISDSGVSPPDTARCIFYYYYTKSTILCQCIFA</sequence>
<dbReference type="EMBL" id="ACCL02000025">
    <property type="protein sequence ID" value="EET58787.1"/>
    <property type="molecule type" value="Genomic_DNA"/>
</dbReference>
<evidence type="ECO:0000313" key="2">
    <source>
        <dbReference type="Proteomes" id="UP000005561"/>
    </source>
</evidence>
<gene>
    <name evidence="1" type="ORF">BRYFOR_09247</name>
</gene>
<evidence type="ECO:0000313" key="1">
    <source>
        <dbReference type="EMBL" id="EET58787.1"/>
    </source>
</evidence>